<name>A0ABD3SC48_9STRA</name>
<evidence type="ECO:0000256" key="2">
    <source>
        <dbReference type="SAM" id="Phobius"/>
    </source>
</evidence>
<comment type="caution">
    <text evidence="3">The sequence shown here is derived from an EMBL/GenBank/DDBJ whole genome shotgun (WGS) entry which is preliminary data.</text>
</comment>
<dbReference type="AlphaFoldDB" id="A0ABD3SC48"/>
<gene>
    <name evidence="3" type="ORF">ACHAXA_002966</name>
</gene>
<evidence type="ECO:0000313" key="4">
    <source>
        <dbReference type="Proteomes" id="UP001530377"/>
    </source>
</evidence>
<feature type="region of interest" description="Disordered" evidence="1">
    <location>
        <begin position="1"/>
        <end position="37"/>
    </location>
</feature>
<keyword evidence="2" id="KW-1133">Transmembrane helix</keyword>
<protein>
    <submittedName>
        <fullName evidence="3">Uncharacterized protein</fullName>
    </submittedName>
</protein>
<dbReference type="Proteomes" id="UP001530377">
    <property type="component" value="Unassembled WGS sequence"/>
</dbReference>
<dbReference type="EMBL" id="JALLPB020000077">
    <property type="protein sequence ID" value="KAL3821980.1"/>
    <property type="molecule type" value="Genomic_DNA"/>
</dbReference>
<feature type="compositionally biased region" description="Acidic residues" evidence="1">
    <location>
        <begin position="149"/>
        <end position="170"/>
    </location>
</feature>
<sequence length="254" mass="26632">MEAMTSTAPAASIIDDDIEDQAPTITDSPTGGVEDDGVAVYENDDAASAASYGVSTSKTKTTVEAVTDKTVGIFVPSRRGGVGGTGEDGEYEDSTGTVFSLTSCDGEGKTSGLATIVPVRIGGVARRFQRRRRRRRRRWPFARRRDGDDNGDIPDDDANDDHDDDDEEDGGVAVTTGEGGKDSSHPSFAYDMGTSVRYDAGAMNASCPCRCIYFALTETACLGLSAMGCVLFLVGIVILCTYLADGGIFSDAGG</sequence>
<evidence type="ECO:0000256" key="1">
    <source>
        <dbReference type="SAM" id="MobiDB-lite"/>
    </source>
</evidence>
<feature type="region of interest" description="Disordered" evidence="1">
    <location>
        <begin position="143"/>
        <end position="186"/>
    </location>
</feature>
<keyword evidence="2" id="KW-0472">Membrane</keyword>
<accession>A0ABD3SC48</accession>
<feature type="transmembrane region" description="Helical" evidence="2">
    <location>
        <begin position="222"/>
        <end position="244"/>
    </location>
</feature>
<keyword evidence="4" id="KW-1185">Reference proteome</keyword>
<organism evidence="3 4">
    <name type="scientific">Cyclostephanos tholiformis</name>
    <dbReference type="NCBI Taxonomy" id="382380"/>
    <lineage>
        <taxon>Eukaryota</taxon>
        <taxon>Sar</taxon>
        <taxon>Stramenopiles</taxon>
        <taxon>Ochrophyta</taxon>
        <taxon>Bacillariophyta</taxon>
        <taxon>Coscinodiscophyceae</taxon>
        <taxon>Thalassiosirophycidae</taxon>
        <taxon>Stephanodiscales</taxon>
        <taxon>Stephanodiscaceae</taxon>
        <taxon>Cyclostephanos</taxon>
    </lineage>
</organism>
<keyword evidence="2" id="KW-0812">Transmembrane</keyword>
<evidence type="ECO:0000313" key="3">
    <source>
        <dbReference type="EMBL" id="KAL3821980.1"/>
    </source>
</evidence>
<reference evidence="3 4" key="1">
    <citation type="submission" date="2024-10" db="EMBL/GenBank/DDBJ databases">
        <title>Updated reference genomes for cyclostephanoid diatoms.</title>
        <authorList>
            <person name="Roberts W.R."/>
            <person name="Alverson A.J."/>
        </authorList>
    </citation>
    <scope>NUCLEOTIDE SEQUENCE [LARGE SCALE GENOMIC DNA]</scope>
    <source>
        <strain evidence="3 4">AJA228-03</strain>
    </source>
</reference>
<proteinExistence type="predicted"/>